<dbReference type="PANTHER" id="PTHR34701">
    <property type="entry name" value="TRANSCRIPTIONAL REGULATOR MRAZ"/>
    <property type="match status" value="1"/>
</dbReference>
<dbReference type="InterPro" id="IPR020603">
    <property type="entry name" value="MraZ_dom"/>
</dbReference>
<evidence type="ECO:0000256" key="2">
    <source>
        <dbReference type="ARBA" id="ARBA00022490"/>
    </source>
</evidence>
<comment type="similarity">
    <text evidence="7">Belongs to the MraZ family.</text>
</comment>
<dbReference type="PANTHER" id="PTHR34701:SF1">
    <property type="entry name" value="TRANSCRIPTIONAL REGULATOR MRAZ"/>
    <property type="match status" value="1"/>
</dbReference>
<evidence type="ECO:0000259" key="8">
    <source>
        <dbReference type="PROSITE" id="PS51740"/>
    </source>
</evidence>
<dbReference type="GO" id="GO:2000143">
    <property type="term" value="P:negative regulation of DNA-templated transcription initiation"/>
    <property type="evidence" value="ECO:0007669"/>
    <property type="project" value="TreeGrafter"/>
</dbReference>
<comment type="subunit">
    <text evidence="7">Forms oligomers.</text>
</comment>
<keyword evidence="4 7" id="KW-0805">Transcription regulation</keyword>
<name>A0A523UUL6_UNCT6</name>
<feature type="domain" description="SpoVT-AbrB" evidence="8">
    <location>
        <begin position="6"/>
        <end position="52"/>
    </location>
</feature>
<dbReference type="SUPFAM" id="SSF89447">
    <property type="entry name" value="AbrB/MazE/MraZ-like"/>
    <property type="match status" value="1"/>
</dbReference>
<dbReference type="InterPro" id="IPR003444">
    <property type="entry name" value="MraZ"/>
</dbReference>
<keyword evidence="2 7" id="KW-0963">Cytoplasm</keyword>
<evidence type="ECO:0000313" key="9">
    <source>
        <dbReference type="EMBL" id="TET46200.1"/>
    </source>
</evidence>
<dbReference type="GO" id="GO:0009295">
    <property type="term" value="C:nucleoid"/>
    <property type="evidence" value="ECO:0007669"/>
    <property type="project" value="UniProtKB-SubCell"/>
</dbReference>
<reference evidence="9 10" key="1">
    <citation type="submission" date="2019-03" db="EMBL/GenBank/DDBJ databases">
        <title>Metabolic potential of uncultured bacteria and archaea associated with petroleum seepage in deep-sea sediments.</title>
        <authorList>
            <person name="Dong X."/>
            <person name="Hubert C."/>
        </authorList>
    </citation>
    <scope>NUCLEOTIDE SEQUENCE [LARGE SCALE GENOMIC DNA]</scope>
    <source>
        <strain evidence="9">E44_bin18</strain>
    </source>
</reference>
<dbReference type="NCBIfam" id="TIGR00242">
    <property type="entry name" value="division/cell wall cluster transcriptional repressor MraZ"/>
    <property type="match status" value="1"/>
</dbReference>
<dbReference type="Proteomes" id="UP000315525">
    <property type="component" value="Unassembled WGS sequence"/>
</dbReference>
<evidence type="ECO:0000256" key="1">
    <source>
        <dbReference type="ARBA" id="ARBA00013860"/>
    </source>
</evidence>
<dbReference type="AlphaFoldDB" id="A0A523UUL6"/>
<dbReference type="Pfam" id="PF02381">
    <property type="entry name" value="MraZ"/>
    <property type="match status" value="2"/>
</dbReference>
<protein>
    <recommendedName>
        <fullName evidence="1 7">Transcriptional regulator MraZ</fullName>
    </recommendedName>
</protein>
<dbReference type="EMBL" id="SOJN01000063">
    <property type="protein sequence ID" value="TET46200.1"/>
    <property type="molecule type" value="Genomic_DNA"/>
</dbReference>
<keyword evidence="5 7" id="KW-0238">DNA-binding</keyword>
<dbReference type="CDD" id="cd16321">
    <property type="entry name" value="MraZ_C"/>
    <property type="match status" value="1"/>
</dbReference>
<dbReference type="GO" id="GO:0000976">
    <property type="term" value="F:transcription cis-regulatory region binding"/>
    <property type="evidence" value="ECO:0007669"/>
    <property type="project" value="TreeGrafter"/>
</dbReference>
<dbReference type="GO" id="GO:0005737">
    <property type="term" value="C:cytoplasm"/>
    <property type="evidence" value="ECO:0007669"/>
    <property type="project" value="UniProtKB-UniRule"/>
</dbReference>
<feature type="domain" description="SpoVT-AbrB" evidence="8">
    <location>
        <begin position="81"/>
        <end position="124"/>
    </location>
</feature>
<comment type="subcellular location">
    <subcellularLocation>
        <location evidence="7">Cytoplasm</location>
        <location evidence="7">Nucleoid</location>
    </subcellularLocation>
</comment>
<keyword evidence="6 7" id="KW-0804">Transcription</keyword>
<proteinExistence type="inferred from homology"/>
<evidence type="ECO:0000256" key="7">
    <source>
        <dbReference type="HAMAP-Rule" id="MF_01008"/>
    </source>
</evidence>
<evidence type="ECO:0000313" key="10">
    <source>
        <dbReference type="Proteomes" id="UP000315525"/>
    </source>
</evidence>
<dbReference type="InterPro" id="IPR007159">
    <property type="entry name" value="SpoVT-AbrB_dom"/>
</dbReference>
<evidence type="ECO:0000256" key="4">
    <source>
        <dbReference type="ARBA" id="ARBA00023015"/>
    </source>
</evidence>
<dbReference type="Gene3D" id="3.40.1550.20">
    <property type="entry name" value="Transcriptional regulator MraZ domain"/>
    <property type="match status" value="1"/>
</dbReference>
<dbReference type="InterPro" id="IPR038619">
    <property type="entry name" value="MraZ_sf"/>
</dbReference>
<organism evidence="9 10">
    <name type="scientific">candidate division TA06 bacterium</name>
    <dbReference type="NCBI Taxonomy" id="2250710"/>
    <lineage>
        <taxon>Bacteria</taxon>
        <taxon>Bacteria division TA06</taxon>
    </lineage>
</organism>
<accession>A0A523UUL6</accession>
<dbReference type="PROSITE" id="PS51740">
    <property type="entry name" value="SPOVT_ABRB"/>
    <property type="match status" value="2"/>
</dbReference>
<comment type="caution">
    <text evidence="9">The sequence shown here is derived from an EMBL/GenBank/DDBJ whole genome shotgun (WGS) entry which is preliminary data.</text>
</comment>
<sequence length="145" mass="16863">MNYQGTYYYSVDHKGRIAVPAKFRKVLLPEADSTYVVTKGFDKCLSLYSLDQWMNFADSLAKLPKTKRQSRNVVRWFMANAERVLVDSQGRIKIPQHLLEYAGVKKDAVIIGVYDRMEIWNRKDYEENAAAVEETIEEDLESLDF</sequence>
<dbReference type="InterPro" id="IPR035644">
    <property type="entry name" value="MraZ_C"/>
</dbReference>
<evidence type="ECO:0000256" key="6">
    <source>
        <dbReference type="ARBA" id="ARBA00023163"/>
    </source>
</evidence>
<dbReference type="GO" id="GO:0003700">
    <property type="term" value="F:DNA-binding transcription factor activity"/>
    <property type="evidence" value="ECO:0007669"/>
    <property type="project" value="UniProtKB-UniRule"/>
</dbReference>
<dbReference type="InterPro" id="IPR035642">
    <property type="entry name" value="MraZ_N"/>
</dbReference>
<keyword evidence="3" id="KW-0677">Repeat</keyword>
<evidence type="ECO:0000256" key="3">
    <source>
        <dbReference type="ARBA" id="ARBA00022737"/>
    </source>
</evidence>
<gene>
    <name evidence="7 9" type="primary">mraZ</name>
    <name evidence="9" type="ORF">E3J62_04990</name>
</gene>
<dbReference type="HAMAP" id="MF_01008">
    <property type="entry name" value="MraZ"/>
    <property type="match status" value="1"/>
</dbReference>
<dbReference type="InterPro" id="IPR037914">
    <property type="entry name" value="SpoVT-AbrB_sf"/>
</dbReference>
<evidence type="ECO:0000256" key="5">
    <source>
        <dbReference type="ARBA" id="ARBA00023125"/>
    </source>
</evidence>
<dbReference type="CDD" id="cd16320">
    <property type="entry name" value="MraZ_N"/>
    <property type="match status" value="1"/>
</dbReference>